<dbReference type="InterPro" id="IPR034660">
    <property type="entry name" value="DinB/YfiT-like"/>
</dbReference>
<dbReference type="InterPro" id="IPR007837">
    <property type="entry name" value="DinB"/>
</dbReference>
<sequence>MSLPGMTGDELLAWAERTSAGWRDFTAAYPHVLLLPCDIQGTHTVGELLQHIVAVELRYAERLHSFPETPYDDVPFDTADVIFATHHRAVALMRALEDRNPEFWETPIQFVTRRGGELRVSRRTVYLHTLLHSIRHYAQLATLVRQAGVSTDWPMDYLLMGVLPNL</sequence>
<organism evidence="3 4">
    <name type="scientific">Terriglobus roseus (strain DSM 18391 / NRRL B-41598 / KBS 63)</name>
    <dbReference type="NCBI Taxonomy" id="926566"/>
    <lineage>
        <taxon>Bacteria</taxon>
        <taxon>Pseudomonadati</taxon>
        <taxon>Acidobacteriota</taxon>
        <taxon>Terriglobia</taxon>
        <taxon>Terriglobales</taxon>
        <taxon>Acidobacteriaceae</taxon>
        <taxon>Terriglobus</taxon>
    </lineage>
</organism>
<evidence type="ECO:0008006" key="5">
    <source>
        <dbReference type="Google" id="ProtNLM"/>
    </source>
</evidence>
<dbReference type="Proteomes" id="UP000006056">
    <property type="component" value="Chromosome"/>
</dbReference>
<dbReference type="RefSeq" id="WP_014784418.1">
    <property type="nucleotide sequence ID" value="NC_018014.1"/>
</dbReference>
<dbReference type="KEGG" id="trs:Terro_0508"/>
<evidence type="ECO:0000256" key="1">
    <source>
        <dbReference type="ARBA" id="ARBA00008635"/>
    </source>
</evidence>
<accession>I3ZC81</accession>
<keyword evidence="4" id="KW-1185">Reference proteome</keyword>
<evidence type="ECO:0000313" key="3">
    <source>
        <dbReference type="EMBL" id="AFL86849.1"/>
    </source>
</evidence>
<proteinExistence type="inferred from homology"/>
<dbReference type="Gene3D" id="1.20.120.450">
    <property type="entry name" value="dinb family like domain"/>
    <property type="match status" value="1"/>
</dbReference>
<dbReference type="OrthoDB" id="119841at2"/>
<dbReference type="GO" id="GO:0046872">
    <property type="term" value="F:metal ion binding"/>
    <property type="evidence" value="ECO:0007669"/>
    <property type="project" value="UniProtKB-KW"/>
</dbReference>
<protein>
    <recommendedName>
        <fullName evidence="5">DinB family protein</fullName>
    </recommendedName>
</protein>
<reference evidence="3 4" key="1">
    <citation type="submission" date="2012-06" db="EMBL/GenBank/DDBJ databases">
        <title>Complete genome of Terriglobus roseus DSM 18391.</title>
        <authorList>
            <consortium name="US DOE Joint Genome Institute (JGI-PGF)"/>
            <person name="Lucas S."/>
            <person name="Copeland A."/>
            <person name="Lapidus A."/>
            <person name="Glavina del Rio T."/>
            <person name="Dalin E."/>
            <person name="Tice H."/>
            <person name="Bruce D."/>
            <person name="Goodwin L."/>
            <person name="Pitluck S."/>
            <person name="Peters L."/>
            <person name="Mikhailova N."/>
            <person name="Munk A.C.C."/>
            <person name="Kyrpides N."/>
            <person name="Mavromatis K."/>
            <person name="Ivanova N."/>
            <person name="Brettin T."/>
            <person name="Detter J.C."/>
            <person name="Han C."/>
            <person name="Larimer F."/>
            <person name="Land M."/>
            <person name="Hauser L."/>
            <person name="Markowitz V."/>
            <person name="Cheng J.-F."/>
            <person name="Hugenholtz P."/>
            <person name="Woyke T."/>
            <person name="Wu D."/>
            <person name="Brambilla E."/>
            <person name="Klenk H.-P."/>
            <person name="Eisen J.A."/>
        </authorList>
    </citation>
    <scope>NUCLEOTIDE SEQUENCE [LARGE SCALE GENOMIC DNA]</scope>
    <source>
        <strain evidence="4">DSM 18391 / NRRL B-41598 / KBS 63</strain>
    </source>
</reference>
<dbReference type="Pfam" id="PF05163">
    <property type="entry name" value="DinB"/>
    <property type="match status" value="1"/>
</dbReference>
<dbReference type="HOGENOM" id="CLU_136019_0_0_0"/>
<evidence type="ECO:0000313" key="4">
    <source>
        <dbReference type="Proteomes" id="UP000006056"/>
    </source>
</evidence>
<keyword evidence="2" id="KW-0479">Metal-binding</keyword>
<dbReference type="EMBL" id="CP003379">
    <property type="protein sequence ID" value="AFL86849.1"/>
    <property type="molecule type" value="Genomic_DNA"/>
</dbReference>
<dbReference type="eggNOG" id="COG2318">
    <property type="taxonomic scope" value="Bacteria"/>
</dbReference>
<dbReference type="AlphaFoldDB" id="I3ZC81"/>
<dbReference type="SUPFAM" id="SSF109854">
    <property type="entry name" value="DinB/YfiT-like putative metalloenzymes"/>
    <property type="match status" value="1"/>
</dbReference>
<gene>
    <name evidence="3" type="ordered locus">Terro_0508</name>
</gene>
<comment type="similarity">
    <text evidence="1">Belongs to the DinB family.</text>
</comment>
<name>I3ZC81_TERRK</name>
<evidence type="ECO:0000256" key="2">
    <source>
        <dbReference type="ARBA" id="ARBA00022723"/>
    </source>
</evidence>